<dbReference type="Proteomes" id="UP000184731">
    <property type="component" value="Chromosome"/>
</dbReference>
<feature type="transmembrane region" description="Helical" evidence="1">
    <location>
        <begin position="20"/>
        <end position="44"/>
    </location>
</feature>
<keyword evidence="1" id="KW-0812">Transmembrane</keyword>
<protein>
    <submittedName>
        <fullName evidence="2">Uncharacterized protein</fullName>
    </submittedName>
</protein>
<feature type="transmembrane region" description="Helical" evidence="1">
    <location>
        <begin position="64"/>
        <end position="83"/>
    </location>
</feature>
<dbReference type="RefSeq" id="WP_148696850.1">
    <property type="nucleotide sequence ID" value="NZ_CP017834.1"/>
</dbReference>
<sequence length="162" mass="18406">MSLFPLKSISNKPFHMKNMIYAEVALIILFSILVKIFATAYMSFATLAYGFMLLGVLNRKTSKIHAKFMGSAIFIDLSIVLVLELKRDAVQKALEFSLTFFQQLHIGMSTLALLFYFPIVYLGIKALRTGLTHLERKIHISLGIIAFVFRTIGFILMFSMLK</sequence>
<proteinExistence type="predicted"/>
<reference evidence="2 3" key="1">
    <citation type="submission" date="2016-10" db="EMBL/GenBank/DDBJ databases">
        <title>Silvanigrella aquatica sp. nov., isolated from a freshwater lake located in the Black Forest, Germany, description of Silvanigrellaceae fam. nov., Silvanigrellales ord. nov., reclassification of the order Bdellovibrionales in the class Oligoflexia, reclassification of the families Bacteriovoracaceae and Halobacteriovoraceae in the new order Bacteriovoracales ord. nov., and reclassification of the family Pseudobacteriovoracaceae in the order Oligoflexiales.</title>
        <authorList>
            <person name="Hahn M.W."/>
            <person name="Schmidt J."/>
            <person name="Koll U."/>
            <person name="Rohde M."/>
            <person name="Verbag S."/>
            <person name="Pitt A."/>
            <person name="Nakai R."/>
            <person name="Naganuma T."/>
            <person name="Lang E."/>
        </authorList>
    </citation>
    <scope>NUCLEOTIDE SEQUENCE [LARGE SCALE GENOMIC DNA]</scope>
    <source>
        <strain evidence="2 3">MWH-Nonnen-W8red</strain>
    </source>
</reference>
<dbReference type="STRING" id="1915309.AXG55_04085"/>
<feature type="transmembrane region" description="Helical" evidence="1">
    <location>
        <begin position="104"/>
        <end position="126"/>
    </location>
</feature>
<keyword evidence="1" id="KW-0472">Membrane</keyword>
<gene>
    <name evidence="2" type="ORF">AXG55_04085</name>
</gene>
<organism evidence="2 3">
    <name type="scientific">Silvanigrella aquatica</name>
    <dbReference type="NCBI Taxonomy" id="1915309"/>
    <lineage>
        <taxon>Bacteria</taxon>
        <taxon>Pseudomonadati</taxon>
        <taxon>Bdellovibrionota</taxon>
        <taxon>Oligoflexia</taxon>
        <taxon>Silvanigrellales</taxon>
        <taxon>Silvanigrellaceae</taxon>
        <taxon>Silvanigrella</taxon>
    </lineage>
</organism>
<dbReference type="AlphaFoldDB" id="A0A1L4CYV5"/>
<feature type="transmembrane region" description="Helical" evidence="1">
    <location>
        <begin position="138"/>
        <end position="161"/>
    </location>
</feature>
<dbReference type="OrthoDB" id="5294501at2"/>
<accession>A0A1L4CYV5</accession>
<keyword evidence="1" id="KW-1133">Transmembrane helix</keyword>
<evidence type="ECO:0000313" key="3">
    <source>
        <dbReference type="Proteomes" id="UP000184731"/>
    </source>
</evidence>
<evidence type="ECO:0000256" key="1">
    <source>
        <dbReference type="SAM" id="Phobius"/>
    </source>
</evidence>
<name>A0A1L4CYV5_9BACT</name>
<keyword evidence="3" id="KW-1185">Reference proteome</keyword>
<dbReference type="EMBL" id="CP017834">
    <property type="protein sequence ID" value="APJ03128.1"/>
    <property type="molecule type" value="Genomic_DNA"/>
</dbReference>
<dbReference type="KEGG" id="saqi:AXG55_04085"/>
<evidence type="ECO:0000313" key="2">
    <source>
        <dbReference type="EMBL" id="APJ03128.1"/>
    </source>
</evidence>